<keyword evidence="3" id="KW-1185">Reference proteome</keyword>
<dbReference type="STRING" id="503106.A0A218ZAJ6"/>
<evidence type="ECO:0000313" key="2">
    <source>
        <dbReference type="EMBL" id="OWP04583.1"/>
    </source>
</evidence>
<gene>
    <name evidence="2" type="ORF">B2J93_4862</name>
</gene>
<feature type="region of interest" description="Disordered" evidence="1">
    <location>
        <begin position="32"/>
        <end position="65"/>
    </location>
</feature>
<comment type="caution">
    <text evidence="2">The sequence shown here is derived from an EMBL/GenBank/DDBJ whole genome shotgun (WGS) entry which is preliminary data.</text>
</comment>
<feature type="region of interest" description="Disordered" evidence="1">
    <location>
        <begin position="163"/>
        <end position="186"/>
    </location>
</feature>
<name>A0A218ZAJ6_9HELO</name>
<feature type="region of interest" description="Disordered" evidence="1">
    <location>
        <begin position="123"/>
        <end position="150"/>
    </location>
</feature>
<sequence length="290" mass="33857">MKSCTSALFPRLPIRFCLAHYEKLVAQRAASQREAELHAEQQARELREAKKREQQQKEDEKLARQLENEEKEERYLWYQQEALVRAQEIEKARLEGEIRERWQAERAERARLEAEVECKAPVERADHGSERHRRKSTRNSCESFHSGAETGASMGERFETSLGSHYSENSKEEKMRYQGSPHGSESYCEVHQVSMPRPKGGEQPRMGNYMHIHHDDEAFQSAGPYYMRSETERGAEHVCVARDRYRRRGKQYSKPNGTAYFYSHQSEAQETVARSGKTAVEEKQNSRDGW</sequence>
<dbReference type="AlphaFoldDB" id="A0A218ZAJ6"/>
<dbReference type="InParanoid" id="A0A218ZAJ6"/>
<dbReference type="Proteomes" id="UP000242519">
    <property type="component" value="Unassembled WGS sequence"/>
</dbReference>
<reference evidence="2 3" key="1">
    <citation type="submission" date="2017-04" db="EMBL/GenBank/DDBJ databases">
        <title>Draft genome sequence of Marssonina coronaria NL1: causal agent of apple blotch.</title>
        <authorList>
            <person name="Cheng Q."/>
        </authorList>
    </citation>
    <scope>NUCLEOTIDE SEQUENCE [LARGE SCALE GENOMIC DNA]</scope>
    <source>
        <strain evidence="2 3">NL1</strain>
    </source>
</reference>
<accession>A0A218ZAJ6</accession>
<organism evidence="2 3">
    <name type="scientific">Diplocarpon coronariae</name>
    <dbReference type="NCBI Taxonomy" id="2795749"/>
    <lineage>
        <taxon>Eukaryota</taxon>
        <taxon>Fungi</taxon>
        <taxon>Dikarya</taxon>
        <taxon>Ascomycota</taxon>
        <taxon>Pezizomycotina</taxon>
        <taxon>Leotiomycetes</taxon>
        <taxon>Helotiales</taxon>
        <taxon>Drepanopezizaceae</taxon>
        <taxon>Diplocarpon</taxon>
    </lineage>
</organism>
<evidence type="ECO:0000256" key="1">
    <source>
        <dbReference type="SAM" id="MobiDB-lite"/>
    </source>
</evidence>
<dbReference type="EMBL" id="MZNU01000099">
    <property type="protein sequence ID" value="OWP04583.1"/>
    <property type="molecule type" value="Genomic_DNA"/>
</dbReference>
<protein>
    <submittedName>
        <fullName evidence="2">Uncharacterized protein</fullName>
    </submittedName>
</protein>
<proteinExistence type="predicted"/>
<evidence type="ECO:0000313" key="3">
    <source>
        <dbReference type="Proteomes" id="UP000242519"/>
    </source>
</evidence>